<reference evidence="2" key="1">
    <citation type="journal article" date="2011" name="Appl. Environ. Microbiol.">
        <title>Genomic potential of Marinobacter aquaeolei, a biogeochemical 'opportunitroph'.</title>
        <authorList>
            <person name="Singer E."/>
            <person name="Webb E.A."/>
            <person name="Nelson W.C."/>
            <person name="Heidelberg J.F."/>
            <person name="Ivanova N."/>
            <person name="Pati A."/>
            <person name="Edwards K.J."/>
        </authorList>
    </citation>
    <scope>NUCLEOTIDE SEQUENCE [LARGE SCALE GENOMIC DNA]</scope>
    <source>
        <strain evidence="2">ATCC 700491 / DSM 11845 / VT8</strain>
    </source>
</reference>
<dbReference type="EMBL" id="CP000514">
    <property type="protein sequence ID" value="ABM20339.1"/>
    <property type="molecule type" value="Genomic_DNA"/>
</dbReference>
<dbReference type="AlphaFoldDB" id="A1U5S0"/>
<evidence type="ECO:0008006" key="3">
    <source>
        <dbReference type="Google" id="ProtNLM"/>
    </source>
</evidence>
<sequence>MLAQQPLQLSALRLPSRRAYLMFSHGDVDCVLDFPENSVKGKDGDSYLQSPPLSQYPFYFFTLIESGEPLSSIEEAEGLVVGIPRRHEFYLARFAENLKTIELARSEEQLFKMLQLNRIDAILAALPYMEAYRERLRFHSASPITTAANHLICHDTETNLKLLRFVDTTSADQDGDS</sequence>
<evidence type="ECO:0000313" key="2">
    <source>
        <dbReference type="Proteomes" id="UP000000998"/>
    </source>
</evidence>
<evidence type="ECO:0000313" key="1">
    <source>
        <dbReference type="EMBL" id="ABM20339.1"/>
    </source>
</evidence>
<organism evidence="1 2">
    <name type="scientific">Marinobacter nauticus (strain ATCC 700491 / DSM 11845 / VT8)</name>
    <name type="common">Marinobacter aquaeolei</name>
    <dbReference type="NCBI Taxonomy" id="351348"/>
    <lineage>
        <taxon>Bacteria</taxon>
        <taxon>Pseudomonadati</taxon>
        <taxon>Pseudomonadota</taxon>
        <taxon>Gammaproteobacteria</taxon>
        <taxon>Pseudomonadales</taxon>
        <taxon>Marinobacteraceae</taxon>
        <taxon>Marinobacter</taxon>
    </lineage>
</organism>
<dbReference type="SUPFAM" id="SSF53850">
    <property type="entry name" value="Periplasmic binding protein-like II"/>
    <property type="match status" value="1"/>
</dbReference>
<accession>A1U5S0</accession>
<gene>
    <name evidence="1" type="ordered locus">Maqu_3268</name>
</gene>
<name>A1U5S0_MARN8</name>
<dbReference type="HOGENOM" id="CLU_1516151_0_0_6"/>
<protein>
    <recommendedName>
        <fullName evidence="3">Solute-binding protein family 3/N-terminal domain-containing protein</fullName>
    </recommendedName>
</protein>
<dbReference type="Proteomes" id="UP000000998">
    <property type="component" value="Chromosome"/>
</dbReference>
<proteinExistence type="predicted"/>
<dbReference type="KEGG" id="maq:Maqu_3268"/>